<evidence type="ECO:0000256" key="1">
    <source>
        <dbReference type="ARBA" id="ARBA00009437"/>
    </source>
</evidence>
<dbReference type="InterPro" id="IPR050176">
    <property type="entry name" value="LTTR"/>
</dbReference>
<feature type="domain" description="HTH lysR-type" evidence="5">
    <location>
        <begin position="2"/>
        <end position="58"/>
    </location>
</feature>
<comment type="similarity">
    <text evidence="1">Belongs to the LysR transcriptional regulatory family.</text>
</comment>
<evidence type="ECO:0000313" key="6">
    <source>
        <dbReference type="EMBL" id="NNH78186.1"/>
    </source>
</evidence>
<dbReference type="Pfam" id="PF00126">
    <property type="entry name" value="HTH_1"/>
    <property type="match status" value="1"/>
</dbReference>
<keyword evidence="3" id="KW-0238">DNA-binding</keyword>
<evidence type="ECO:0000259" key="5">
    <source>
        <dbReference type="PROSITE" id="PS50931"/>
    </source>
</evidence>
<dbReference type="InterPro" id="IPR036388">
    <property type="entry name" value="WH-like_DNA-bd_sf"/>
</dbReference>
<name>A0A7Y2WB90_9GAMM</name>
<dbReference type="Gene3D" id="1.10.10.10">
    <property type="entry name" value="Winged helix-like DNA-binding domain superfamily/Winged helix DNA-binding domain"/>
    <property type="match status" value="1"/>
</dbReference>
<dbReference type="RefSeq" id="WP_171540646.1">
    <property type="nucleotide sequence ID" value="NZ_JABERL010000028.1"/>
</dbReference>
<dbReference type="Proteomes" id="UP000569202">
    <property type="component" value="Unassembled WGS sequence"/>
</dbReference>
<dbReference type="InterPro" id="IPR036390">
    <property type="entry name" value="WH_DNA-bd_sf"/>
</dbReference>
<dbReference type="PROSITE" id="PS50931">
    <property type="entry name" value="HTH_LYSR"/>
    <property type="match status" value="1"/>
</dbReference>
<protein>
    <submittedName>
        <fullName evidence="6">LysR family transcriptional regulator ArgP</fullName>
    </submittedName>
</protein>
<dbReference type="SUPFAM" id="SSF53850">
    <property type="entry name" value="Periplasmic binding protein-like II"/>
    <property type="match status" value="1"/>
</dbReference>
<dbReference type="AlphaFoldDB" id="A0A7Y2WB90"/>
<reference evidence="6 7" key="1">
    <citation type="submission" date="2020-04" db="EMBL/GenBank/DDBJ databases">
        <title>Acinetobacter Taxon 24.</title>
        <authorList>
            <person name="Nemec A."/>
            <person name="Radolfova-Krizova L."/>
            <person name="Higgins P.G."/>
            <person name="Spanelova P."/>
        </authorList>
    </citation>
    <scope>NUCLEOTIDE SEQUENCE [LARGE SCALE GENOMIC DNA]</scope>
    <source>
        <strain evidence="6 7">ANC 5380</strain>
    </source>
</reference>
<dbReference type="PANTHER" id="PTHR30579:SF2">
    <property type="entry name" value="HTH-TYPE TRANSCRIPTIONAL REGULATOR ARGP"/>
    <property type="match status" value="1"/>
</dbReference>
<gene>
    <name evidence="6" type="ORF">HLH17_11010</name>
</gene>
<accession>A0A7Y2WB90</accession>
<dbReference type="Gene3D" id="3.40.190.290">
    <property type="match status" value="1"/>
</dbReference>
<organism evidence="6 7">
    <name type="scientific">Acinetobacter terrae</name>
    <dbReference type="NCBI Taxonomy" id="2731247"/>
    <lineage>
        <taxon>Bacteria</taxon>
        <taxon>Pseudomonadati</taxon>
        <taxon>Pseudomonadota</taxon>
        <taxon>Gammaproteobacteria</taxon>
        <taxon>Moraxellales</taxon>
        <taxon>Moraxellaceae</taxon>
        <taxon>Acinetobacter</taxon>
        <taxon>Acinetobacter Taxon 24</taxon>
    </lineage>
</organism>
<dbReference type="InterPro" id="IPR005119">
    <property type="entry name" value="LysR_subst-bd"/>
</dbReference>
<evidence type="ECO:0000256" key="3">
    <source>
        <dbReference type="ARBA" id="ARBA00023125"/>
    </source>
</evidence>
<keyword evidence="2" id="KW-0805">Transcription regulation</keyword>
<dbReference type="NCBIfam" id="TIGR03298">
    <property type="entry name" value="argP"/>
    <property type="match status" value="1"/>
</dbReference>
<evidence type="ECO:0000313" key="7">
    <source>
        <dbReference type="Proteomes" id="UP000569202"/>
    </source>
</evidence>
<dbReference type="InterPro" id="IPR000847">
    <property type="entry name" value="LysR_HTH_N"/>
</dbReference>
<sequence length="295" mass="33706">MLDNKQCEAFLAVVETGSFDQAGKKLCITPSAVTLRLQALEKELGQLLIIRGKPCNLTTSGQQVFEYLQKNMRLEQNLLHNLMGKSQSDFFKIIIASNADSLATWLLPTIKDVLIKEKILLEIMVDDQSHTYSLLEKGIVNACISIESKPMKGCTAEYLGVMRYKMIATKSFKKKWFPEGITREALRLAPAVIFNQKDLLHFDLLVKEFGLPKGSYPFHLIPSSESFVTAIKLGIGYGMVPEFQLNIHHNQNELIDLFPEVERKVFLYWHHWSHQPDALKNITNHIIRHSKEVLR</sequence>
<dbReference type="Pfam" id="PF03466">
    <property type="entry name" value="LysR_substrate"/>
    <property type="match status" value="1"/>
</dbReference>
<dbReference type="InterPro" id="IPR017685">
    <property type="entry name" value="ArgP"/>
</dbReference>
<dbReference type="GO" id="GO:0003677">
    <property type="term" value="F:DNA binding"/>
    <property type="evidence" value="ECO:0007669"/>
    <property type="project" value="UniProtKB-KW"/>
</dbReference>
<keyword evidence="4" id="KW-0804">Transcription</keyword>
<proteinExistence type="inferred from homology"/>
<evidence type="ECO:0000256" key="2">
    <source>
        <dbReference type="ARBA" id="ARBA00023015"/>
    </source>
</evidence>
<dbReference type="EMBL" id="JABERL010000028">
    <property type="protein sequence ID" value="NNH78186.1"/>
    <property type="molecule type" value="Genomic_DNA"/>
</dbReference>
<dbReference type="SUPFAM" id="SSF46785">
    <property type="entry name" value="Winged helix' DNA-binding domain"/>
    <property type="match status" value="1"/>
</dbReference>
<dbReference type="NCBIfam" id="NF002964">
    <property type="entry name" value="PRK03635.1"/>
    <property type="match status" value="1"/>
</dbReference>
<evidence type="ECO:0000256" key="4">
    <source>
        <dbReference type="ARBA" id="ARBA00023163"/>
    </source>
</evidence>
<dbReference type="GO" id="GO:0003700">
    <property type="term" value="F:DNA-binding transcription factor activity"/>
    <property type="evidence" value="ECO:0007669"/>
    <property type="project" value="InterPro"/>
</dbReference>
<comment type="caution">
    <text evidence="6">The sequence shown here is derived from an EMBL/GenBank/DDBJ whole genome shotgun (WGS) entry which is preliminary data.</text>
</comment>
<dbReference type="NCBIfam" id="NF009888">
    <property type="entry name" value="PRK13348.1"/>
    <property type="match status" value="1"/>
</dbReference>
<dbReference type="PANTHER" id="PTHR30579">
    <property type="entry name" value="TRANSCRIPTIONAL REGULATOR"/>
    <property type="match status" value="1"/>
</dbReference>